<dbReference type="InterPro" id="IPR008279">
    <property type="entry name" value="PEP-util_enz_mobile_dom"/>
</dbReference>
<dbReference type="InterPro" id="IPR036637">
    <property type="entry name" value="Phosphohistidine_dom_sf"/>
</dbReference>
<organism evidence="2 3">
    <name type="scientific">Sphaerimonospora cavernae</name>
    <dbReference type="NCBI Taxonomy" id="1740611"/>
    <lineage>
        <taxon>Bacteria</taxon>
        <taxon>Bacillati</taxon>
        <taxon>Actinomycetota</taxon>
        <taxon>Actinomycetes</taxon>
        <taxon>Streptosporangiales</taxon>
        <taxon>Streptosporangiaceae</taxon>
        <taxon>Sphaerimonospora</taxon>
    </lineage>
</organism>
<dbReference type="RefSeq" id="WP_394300226.1">
    <property type="nucleotide sequence ID" value="NZ_JBHMQT010000009.1"/>
</dbReference>
<reference evidence="2 3" key="1">
    <citation type="submission" date="2024-09" db="EMBL/GenBank/DDBJ databases">
        <authorList>
            <person name="Sun Q."/>
            <person name="Mori K."/>
        </authorList>
    </citation>
    <scope>NUCLEOTIDE SEQUENCE [LARGE SCALE GENOMIC DNA]</scope>
    <source>
        <strain evidence="2 3">TBRC 1851</strain>
    </source>
</reference>
<dbReference type="NCBIfam" id="NF004508">
    <property type="entry name" value="PRK05849.1"/>
    <property type="match status" value="1"/>
</dbReference>
<evidence type="ECO:0000259" key="1">
    <source>
        <dbReference type="Pfam" id="PF00391"/>
    </source>
</evidence>
<dbReference type="Pfam" id="PF00391">
    <property type="entry name" value="PEP-utilizers"/>
    <property type="match status" value="1"/>
</dbReference>
<gene>
    <name evidence="2" type="ORF">ACFHYQ_06845</name>
</gene>
<keyword evidence="3" id="KW-1185">Reference proteome</keyword>
<sequence>MIGAHPRPLALSLYQRLITRDVWRDARRRLGYRDPAPHHLMVTLAGRPYVDLRSDFNSYLPADLDDQLCHKLVDCYLDLLSRRPEAHDKVEFLICPSALAFDFPQHTDALAAAGLTPGEIDQLRASLLRLTRSVVLDHEGQLARMHQRISQLPISRARLLARAHEEHPLFLADALLDDALHHGTLPFAVAVRATFIGTALWRSLLITGVIDRAQHDAFLAGIQTVATRFAGDLTAYQRGKMPHEDFLARYGHLRPGTYDITTPSYALAPHLYLDRSRVSPMRRLPFAAQNLPVSTIRAIDAQLTRIGLDFTGQDLLDFIRVTQARREAYKFEFTANISHALDFIAAFGRRHGLDTECLSYLTAEDLLAYTDATITIHDIDRLRHLAEDRRRTYTAQACVHLPDVIINTHDIDIITSQHTANFITDQKVTAPAVHVTRSQPAGSIDLAGRIVLTTNADPGFEYLFCRGIAGLVTQYGGIASHMSIRCMETGTPAAIGCGPDTFAHLSRAHTITLDCAQQLITPVG</sequence>
<feature type="domain" description="PEP-utilising enzyme mobile" evidence="1">
    <location>
        <begin position="448"/>
        <end position="517"/>
    </location>
</feature>
<dbReference type="PANTHER" id="PTHR43615">
    <property type="entry name" value="PHOSPHOENOLPYRUVATE SYNTHASE-RELATED"/>
    <property type="match status" value="1"/>
</dbReference>
<evidence type="ECO:0000313" key="2">
    <source>
        <dbReference type="EMBL" id="MFC0862008.1"/>
    </source>
</evidence>
<proteinExistence type="predicted"/>
<dbReference type="InterPro" id="IPR051549">
    <property type="entry name" value="PEP_Utilizing_Enz"/>
</dbReference>
<name>A0ABV6U0R7_9ACTN</name>
<dbReference type="Proteomes" id="UP001589870">
    <property type="component" value="Unassembled WGS sequence"/>
</dbReference>
<accession>A0ABV6U0R7</accession>
<dbReference type="SUPFAM" id="SSF52009">
    <property type="entry name" value="Phosphohistidine domain"/>
    <property type="match status" value="1"/>
</dbReference>
<comment type="caution">
    <text evidence="2">The sequence shown here is derived from an EMBL/GenBank/DDBJ whole genome shotgun (WGS) entry which is preliminary data.</text>
</comment>
<protein>
    <submittedName>
        <fullName evidence="2">PEP-utilizing enzyme</fullName>
    </submittedName>
</protein>
<dbReference type="PANTHER" id="PTHR43615:SF1">
    <property type="entry name" value="PPDK_N DOMAIN-CONTAINING PROTEIN"/>
    <property type="match status" value="1"/>
</dbReference>
<dbReference type="Gene3D" id="3.50.30.10">
    <property type="entry name" value="Phosphohistidine domain"/>
    <property type="match status" value="1"/>
</dbReference>
<evidence type="ECO:0000313" key="3">
    <source>
        <dbReference type="Proteomes" id="UP001589870"/>
    </source>
</evidence>
<dbReference type="EMBL" id="JBHMQT010000009">
    <property type="protein sequence ID" value="MFC0862008.1"/>
    <property type="molecule type" value="Genomic_DNA"/>
</dbReference>